<evidence type="ECO:0000256" key="2">
    <source>
        <dbReference type="ARBA" id="ARBA00022549"/>
    </source>
</evidence>
<gene>
    <name evidence="4" type="ordered locus">Pro_1634</name>
</gene>
<dbReference type="Gene3D" id="1.25.10.10">
    <property type="entry name" value="Leucine-rich Repeat Variant"/>
    <property type="match status" value="2"/>
</dbReference>
<sequence>MKEDRLNSADEGLRSLAIDPDILAKELAAEVQGDPLDEIDIEAFDSDETKVSNECQLGLNWLQQGHEERLQGLRVFCEHRDPRSIDLLIPLLAEPCPVERMSAVYALGRNPSPLAVDTLLQLLENDSNAYVRKAAAWSLGNYSNSPVMEPLLRSLHTDVAAVRLWAASSLAEVGSSSIEKAKKVVLELLLSLRIDQEPLVRSNCIWSLGRLYGNLPQSLKSELTEGLFLVLLNDLEPSVRYEARIALEQIQSPDVLKRLKTLVEDGLLL</sequence>
<evidence type="ECO:0000313" key="4">
    <source>
        <dbReference type="EMBL" id="AAQ00678.1"/>
    </source>
</evidence>
<dbReference type="EnsemblBacteria" id="AAQ00678">
    <property type="protein sequence ID" value="AAQ00678"/>
    <property type="gene ID" value="Pro_1634"/>
</dbReference>
<organism evidence="4 5">
    <name type="scientific">Prochlorococcus marinus (strain SARG / CCMP1375 / SS120)</name>
    <dbReference type="NCBI Taxonomy" id="167539"/>
    <lineage>
        <taxon>Bacteria</taxon>
        <taxon>Bacillati</taxon>
        <taxon>Cyanobacteriota</taxon>
        <taxon>Cyanophyceae</taxon>
        <taxon>Synechococcales</taxon>
        <taxon>Prochlorococcaceae</taxon>
        <taxon>Prochlorococcus</taxon>
    </lineage>
</organism>
<keyword evidence="2" id="KW-0042">Antenna complex</keyword>
<dbReference type="SUPFAM" id="SSF48371">
    <property type="entry name" value="ARM repeat"/>
    <property type="match status" value="1"/>
</dbReference>
<keyword evidence="3" id="KW-0605">Phycobilisome</keyword>
<dbReference type="KEGG" id="pma:Pro_1634"/>
<protein>
    <submittedName>
        <fullName evidence="4">HEAT-like repeat containing protein</fullName>
    </submittedName>
</protein>
<name>Q7TV91_PROMA</name>
<evidence type="ECO:0000313" key="5">
    <source>
        <dbReference type="Proteomes" id="UP000001420"/>
    </source>
</evidence>
<evidence type="ECO:0000256" key="3">
    <source>
        <dbReference type="ARBA" id="ARBA00022738"/>
    </source>
</evidence>
<dbReference type="Proteomes" id="UP000001420">
    <property type="component" value="Chromosome"/>
</dbReference>
<dbReference type="PATRIC" id="fig|167539.5.peg.1726"/>
<proteinExistence type="inferred from homology"/>
<dbReference type="InterPro" id="IPR011989">
    <property type="entry name" value="ARM-like"/>
</dbReference>
<dbReference type="eggNOG" id="COG1413">
    <property type="taxonomic scope" value="Bacteria"/>
</dbReference>
<dbReference type="InterPro" id="IPR016024">
    <property type="entry name" value="ARM-type_fold"/>
</dbReference>
<dbReference type="SMART" id="SM00567">
    <property type="entry name" value="EZ_HEAT"/>
    <property type="match status" value="4"/>
</dbReference>
<dbReference type="HOGENOM" id="CLU_1106290_0_0_3"/>
<dbReference type="Pfam" id="PF13646">
    <property type="entry name" value="HEAT_2"/>
    <property type="match status" value="1"/>
</dbReference>
<dbReference type="OrthoDB" id="9784717at2"/>
<dbReference type="RefSeq" id="WP_011125784.1">
    <property type="nucleotide sequence ID" value="NC_005042.1"/>
</dbReference>
<dbReference type="InterPro" id="IPR004155">
    <property type="entry name" value="PBS_lyase_HEAT"/>
</dbReference>
<dbReference type="EMBL" id="AE017126">
    <property type="protein sequence ID" value="AAQ00678.1"/>
    <property type="molecule type" value="Genomic_DNA"/>
</dbReference>
<dbReference type="PANTHER" id="PTHR12697:SF5">
    <property type="entry name" value="DEOXYHYPUSINE HYDROXYLASE"/>
    <property type="match status" value="1"/>
</dbReference>
<dbReference type="GO" id="GO:0016491">
    <property type="term" value="F:oxidoreductase activity"/>
    <property type="evidence" value="ECO:0007669"/>
    <property type="project" value="TreeGrafter"/>
</dbReference>
<dbReference type="STRING" id="167539.Pro_1634"/>
<dbReference type="AlphaFoldDB" id="Q7TV91"/>
<dbReference type="PANTHER" id="PTHR12697">
    <property type="entry name" value="PBS LYASE HEAT-LIKE PROTEIN"/>
    <property type="match status" value="1"/>
</dbReference>
<reference evidence="4 5" key="1">
    <citation type="journal article" date="2003" name="Proc. Natl. Acad. Sci. U.S.A.">
        <title>Genome sequence of the cyanobacterium Prochlorococcus marinus SS120, a nearly minimal oxyphototrophic genome.</title>
        <authorList>
            <person name="Dufresne A."/>
            <person name="Salanoubat M."/>
            <person name="Partensky F."/>
            <person name="Artiguenave F."/>
            <person name="Axmann I.M."/>
            <person name="Barbe V."/>
            <person name="Duprat S."/>
            <person name="Galperin M.Y."/>
            <person name="Koonin E.V."/>
            <person name="Le Gall F."/>
            <person name="Makarova K.S."/>
            <person name="Ostrowski M."/>
            <person name="Oztas S."/>
            <person name="Robert C."/>
            <person name="Rogozin I.B."/>
            <person name="Scanlan D.J."/>
            <person name="Tandeau de Marsac N."/>
            <person name="Weissenbach J."/>
            <person name="Wincker P."/>
            <person name="Wolf Y.I."/>
            <person name="Hess W.R."/>
        </authorList>
    </citation>
    <scope>NUCLEOTIDE SEQUENCE [LARGE SCALE GENOMIC DNA]</scope>
    <source>
        <strain evidence="5">SARG / CCMP1375 / SS120</strain>
    </source>
</reference>
<accession>Q7TV91</accession>
<evidence type="ECO:0000256" key="1">
    <source>
        <dbReference type="ARBA" id="ARBA00009299"/>
    </source>
</evidence>
<comment type="similarity">
    <text evidence="1">Belongs to the CpcE/RpcE/PecE family.</text>
</comment>
<keyword evidence="5" id="KW-1185">Reference proteome</keyword>
<dbReference type="GO" id="GO:0030089">
    <property type="term" value="C:phycobilisome"/>
    <property type="evidence" value="ECO:0007669"/>
    <property type="project" value="UniProtKB-KW"/>
</dbReference>